<evidence type="ECO:0000313" key="3">
    <source>
        <dbReference type="EMBL" id="SEW39156.1"/>
    </source>
</evidence>
<evidence type="ECO:0000313" key="4">
    <source>
        <dbReference type="Proteomes" id="UP000199310"/>
    </source>
</evidence>
<organism evidence="3 4">
    <name type="scientific">Chitinophaga arvensicola</name>
    <dbReference type="NCBI Taxonomy" id="29529"/>
    <lineage>
        <taxon>Bacteria</taxon>
        <taxon>Pseudomonadati</taxon>
        <taxon>Bacteroidota</taxon>
        <taxon>Chitinophagia</taxon>
        <taxon>Chitinophagales</taxon>
        <taxon>Chitinophagaceae</taxon>
        <taxon>Chitinophaga</taxon>
    </lineage>
</organism>
<feature type="domain" description="Calcineurin-like phosphoesterase" evidence="2">
    <location>
        <begin position="2"/>
        <end position="195"/>
    </location>
</feature>
<dbReference type="STRING" id="29529.SAMN04488122_2708"/>
<dbReference type="GO" id="GO:0016791">
    <property type="term" value="F:phosphatase activity"/>
    <property type="evidence" value="ECO:0007669"/>
    <property type="project" value="TreeGrafter"/>
</dbReference>
<dbReference type="PANTHER" id="PTHR42850">
    <property type="entry name" value="METALLOPHOSPHOESTERASE"/>
    <property type="match status" value="1"/>
</dbReference>
<dbReference type="Proteomes" id="UP000199310">
    <property type="component" value="Unassembled WGS sequence"/>
</dbReference>
<sequence>MLKLAIISDIHANLPALAAVLEDIKQSGADQVYCLGDLTDAAPWHNEVIALIREKQIPVIMGNHDERIAFDHPVKALSKHSKEEQAARLIAINFTKETITPEHRAFLAELPHSIQLQFAGFRLLLVHGSTRSNDEYIYADHDEDDLLGMLEEQRADILITGHTHLSYIRPLKAAGKMVINTGSVGRTKEKDRLAAYLQLSIVNGEITPQIRKVSYPLEETIAGIRNSAVPDFYADFLAGHEKV</sequence>
<dbReference type="InterPro" id="IPR029052">
    <property type="entry name" value="Metallo-depent_PP-like"/>
</dbReference>
<dbReference type="GO" id="GO:0005737">
    <property type="term" value="C:cytoplasm"/>
    <property type="evidence" value="ECO:0007669"/>
    <property type="project" value="TreeGrafter"/>
</dbReference>
<dbReference type="InterPro" id="IPR050126">
    <property type="entry name" value="Ap4A_hydrolase"/>
</dbReference>
<evidence type="ECO:0000256" key="1">
    <source>
        <dbReference type="ARBA" id="ARBA00008950"/>
    </source>
</evidence>
<dbReference type="SUPFAM" id="SSF56300">
    <property type="entry name" value="Metallo-dependent phosphatases"/>
    <property type="match status" value="1"/>
</dbReference>
<dbReference type="Gene3D" id="3.60.21.10">
    <property type="match status" value="1"/>
</dbReference>
<dbReference type="OrthoDB" id="9813918at2"/>
<dbReference type="PANTHER" id="PTHR42850:SF2">
    <property type="entry name" value="BLL5683 PROTEIN"/>
    <property type="match status" value="1"/>
</dbReference>
<proteinExistence type="inferred from homology"/>
<dbReference type="EMBL" id="FOJG01000001">
    <property type="protein sequence ID" value="SEW39156.1"/>
    <property type="molecule type" value="Genomic_DNA"/>
</dbReference>
<reference evidence="4" key="1">
    <citation type="submission" date="2016-10" db="EMBL/GenBank/DDBJ databases">
        <authorList>
            <person name="Varghese N."/>
            <person name="Submissions S."/>
        </authorList>
    </citation>
    <scope>NUCLEOTIDE SEQUENCE [LARGE SCALE GENOMIC DNA]</scope>
    <source>
        <strain evidence="4">DSM 3695</strain>
    </source>
</reference>
<dbReference type="RefSeq" id="WP_089895488.1">
    <property type="nucleotide sequence ID" value="NZ_FOJG01000001.1"/>
</dbReference>
<comment type="similarity">
    <text evidence="1">Belongs to the metallophosphoesterase superfamily. YfcE family.</text>
</comment>
<dbReference type="AlphaFoldDB" id="A0A1I0REH4"/>
<accession>A0A1I0REH4</accession>
<dbReference type="CDD" id="cd00838">
    <property type="entry name" value="MPP_superfamily"/>
    <property type="match status" value="1"/>
</dbReference>
<protein>
    <submittedName>
        <fullName evidence="3">Phosphoesterase, MJ0936 family</fullName>
    </submittedName>
</protein>
<gene>
    <name evidence="3" type="ORF">SAMN04488122_2708</name>
</gene>
<dbReference type="PIRSF" id="PIRSF000883">
    <property type="entry name" value="Pesterase_MJ0912"/>
    <property type="match status" value="1"/>
</dbReference>
<name>A0A1I0REH4_9BACT</name>
<dbReference type="InterPro" id="IPR024654">
    <property type="entry name" value="Calcineurin-like_PHP_lpxH"/>
</dbReference>
<evidence type="ECO:0000259" key="2">
    <source>
        <dbReference type="Pfam" id="PF12850"/>
    </source>
</evidence>
<keyword evidence="4" id="KW-1185">Reference proteome</keyword>
<dbReference type="InterPro" id="IPR011152">
    <property type="entry name" value="Pesterase_MJ0912"/>
</dbReference>
<dbReference type="Pfam" id="PF12850">
    <property type="entry name" value="Metallophos_2"/>
    <property type="match status" value="1"/>
</dbReference>